<feature type="transmembrane region" description="Helical" evidence="5">
    <location>
        <begin position="177"/>
        <end position="198"/>
    </location>
</feature>
<dbReference type="InterPro" id="IPR007016">
    <property type="entry name" value="O-antigen_ligase-rel_domated"/>
</dbReference>
<dbReference type="InterPro" id="IPR051533">
    <property type="entry name" value="WaaL-like"/>
</dbReference>
<feature type="transmembrane region" description="Helical" evidence="5">
    <location>
        <begin position="120"/>
        <end position="140"/>
    </location>
</feature>
<evidence type="ECO:0000256" key="5">
    <source>
        <dbReference type="SAM" id="Phobius"/>
    </source>
</evidence>
<feature type="transmembrane region" description="Helical" evidence="5">
    <location>
        <begin position="235"/>
        <end position="253"/>
    </location>
</feature>
<feature type="transmembrane region" description="Helical" evidence="5">
    <location>
        <begin position="273"/>
        <end position="289"/>
    </location>
</feature>
<comment type="caution">
    <text evidence="7">The sequence shown here is derived from an EMBL/GenBank/DDBJ whole genome shotgun (WGS) entry which is preliminary data.</text>
</comment>
<evidence type="ECO:0000256" key="4">
    <source>
        <dbReference type="ARBA" id="ARBA00023136"/>
    </source>
</evidence>
<feature type="transmembrane region" description="Helical" evidence="5">
    <location>
        <begin position="12"/>
        <end position="32"/>
    </location>
</feature>
<evidence type="ECO:0000259" key="6">
    <source>
        <dbReference type="Pfam" id="PF04932"/>
    </source>
</evidence>
<dbReference type="PANTHER" id="PTHR37422:SF13">
    <property type="entry name" value="LIPOPOLYSACCHARIDE BIOSYNTHESIS PROTEIN PA4999-RELATED"/>
    <property type="match status" value="1"/>
</dbReference>
<dbReference type="RefSeq" id="WP_244601606.1">
    <property type="nucleotide sequence ID" value="NZ_UWOC01000152.1"/>
</dbReference>
<keyword evidence="3 5" id="KW-1133">Transmembrane helix</keyword>
<organism evidence="7 8">
    <name type="scientific">Rhodoplanes serenus</name>
    <dbReference type="NCBI Taxonomy" id="200615"/>
    <lineage>
        <taxon>Bacteria</taxon>
        <taxon>Pseudomonadati</taxon>
        <taxon>Pseudomonadota</taxon>
        <taxon>Alphaproteobacteria</taxon>
        <taxon>Hyphomicrobiales</taxon>
        <taxon>Nitrobacteraceae</taxon>
        <taxon>Rhodoplanes</taxon>
    </lineage>
</organism>
<keyword evidence="2 5" id="KW-0812">Transmembrane</keyword>
<evidence type="ECO:0000256" key="3">
    <source>
        <dbReference type="ARBA" id="ARBA00022989"/>
    </source>
</evidence>
<feature type="domain" description="O-antigen ligase-related" evidence="6">
    <location>
        <begin position="257"/>
        <end position="356"/>
    </location>
</feature>
<dbReference type="Pfam" id="PF04932">
    <property type="entry name" value="Wzy_C"/>
    <property type="match status" value="1"/>
</dbReference>
<feature type="transmembrane region" description="Helical" evidence="5">
    <location>
        <begin position="86"/>
        <end position="108"/>
    </location>
</feature>
<evidence type="ECO:0000256" key="1">
    <source>
        <dbReference type="ARBA" id="ARBA00004141"/>
    </source>
</evidence>
<evidence type="ECO:0000256" key="2">
    <source>
        <dbReference type="ARBA" id="ARBA00022692"/>
    </source>
</evidence>
<evidence type="ECO:0000313" key="8">
    <source>
        <dbReference type="Proteomes" id="UP000289200"/>
    </source>
</evidence>
<feature type="transmembrane region" description="Helical" evidence="5">
    <location>
        <begin position="373"/>
        <end position="405"/>
    </location>
</feature>
<gene>
    <name evidence="7" type="ORF">RHODGE_RHODGE_02879</name>
</gene>
<reference evidence="8" key="1">
    <citation type="submission" date="2018-10" db="EMBL/GenBank/DDBJ databases">
        <authorList>
            <person name="Peiro R."/>
            <person name="Begona"/>
            <person name="Cbmso G."/>
            <person name="Lopez M."/>
            <person name="Gonzalez S."/>
            <person name="Sacristan E."/>
            <person name="Castillo E."/>
        </authorList>
    </citation>
    <scope>NUCLEOTIDE SEQUENCE [LARGE SCALE GENOMIC DNA]</scope>
</reference>
<name>A0A3S4FAN5_9BRAD</name>
<feature type="transmembrane region" description="Helical" evidence="5">
    <location>
        <begin position="146"/>
        <end position="165"/>
    </location>
</feature>
<keyword evidence="8" id="KW-1185">Reference proteome</keyword>
<proteinExistence type="predicted"/>
<comment type="subcellular location">
    <subcellularLocation>
        <location evidence="1">Membrane</location>
        <topology evidence="1">Multi-pass membrane protein</topology>
    </subcellularLocation>
</comment>
<dbReference type="EMBL" id="UWOC01000152">
    <property type="protein sequence ID" value="VCU09710.1"/>
    <property type="molecule type" value="Genomic_DNA"/>
</dbReference>
<feature type="transmembrane region" description="Helical" evidence="5">
    <location>
        <begin position="412"/>
        <end position="432"/>
    </location>
</feature>
<feature type="transmembrane region" description="Helical" evidence="5">
    <location>
        <begin position="438"/>
        <end position="458"/>
    </location>
</feature>
<feature type="transmembrane region" description="Helical" evidence="5">
    <location>
        <begin position="204"/>
        <end position="223"/>
    </location>
</feature>
<accession>A0A3S4FAN5</accession>
<feature type="transmembrane region" description="Helical" evidence="5">
    <location>
        <begin position="296"/>
        <end position="315"/>
    </location>
</feature>
<dbReference type="AlphaFoldDB" id="A0A3S4FAN5"/>
<sequence length="480" mass="49801">MSRLLAADDRALLPVPGWVPAALLLAATAVAGPMLGGLARPVFVLGCGAVGWYAWRRGPGEHLQAALVLFAFAPFVRRLVDLSAGYDQAGLMLVGPLLALLAVLPALWRRLESDRPFDRRFGPLLLVGACVAYATALSMIQGDWMNAASGALKWAVPLVYAAALIDAARADELVRRAAGAFVVILPIIGLYGIWQYVAPPDWDRYWMSFAPIMSAGQPIPFGVRTFSTLNGPASFATFTAVGLLLVGFLRPGWQVLLVAPAALAFLLSLYRTAWLSLAVGLLFCLAFAVTRRRAGVTLAGLAAAAIVAATLTPFGEVIGDRLATLSDGSQDGSLQERLEQYVTLWSQGDGTLFGSGFTVGDVGSAGVMAIDGMIVACWVAMGIAVGLVCLAGFVWAAGTAIAAAARVGDREAVVIGALACGALFQMPLASIASGELGFLFWTFVALAPAAAAAAPAAAASAAARVRPRTPGPAGPPRTIR</sequence>
<evidence type="ECO:0000313" key="7">
    <source>
        <dbReference type="EMBL" id="VCU09710.1"/>
    </source>
</evidence>
<keyword evidence="4 5" id="KW-0472">Membrane</keyword>
<dbReference type="Proteomes" id="UP000289200">
    <property type="component" value="Unassembled WGS sequence"/>
</dbReference>
<protein>
    <recommendedName>
        <fullName evidence="6">O-antigen ligase-related domain-containing protein</fullName>
    </recommendedName>
</protein>
<dbReference type="PANTHER" id="PTHR37422">
    <property type="entry name" value="TEICHURONIC ACID BIOSYNTHESIS PROTEIN TUAE"/>
    <property type="match status" value="1"/>
</dbReference>